<gene>
    <name evidence="3" type="ORF">ALO_02911</name>
</gene>
<evidence type="ECO:0000313" key="3">
    <source>
        <dbReference type="EMBL" id="EGO65526.1"/>
    </source>
</evidence>
<dbReference type="Pfam" id="PF01206">
    <property type="entry name" value="TusA"/>
    <property type="match status" value="1"/>
</dbReference>
<dbReference type="InterPro" id="IPR036868">
    <property type="entry name" value="TusA-like_sf"/>
</dbReference>
<protein>
    <submittedName>
        <fullName evidence="3">SirA family protein</fullName>
    </submittedName>
</protein>
<evidence type="ECO:0000313" key="4">
    <source>
        <dbReference type="Proteomes" id="UP000003240"/>
    </source>
</evidence>
<name>F7NEW5_9FIRM</name>
<proteinExistence type="inferred from homology"/>
<reference evidence="3 4" key="1">
    <citation type="journal article" date="2011" name="EMBO J.">
        <title>Structural diversity of bacterial flagellar motors.</title>
        <authorList>
            <person name="Chen S."/>
            <person name="Beeby M."/>
            <person name="Murphy G.E."/>
            <person name="Leadbetter J.R."/>
            <person name="Hendrixson D.R."/>
            <person name="Briegel A."/>
            <person name="Li Z."/>
            <person name="Shi J."/>
            <person name="Tocheva E.I."/>
            <person name="Muller A."/>
            <person name="Dobro M.J."/>
            <person name="Jensen G.J."/>
        </authorList>
    </citation>
    <scope>NUCLEOTIDE SEQUENCE [LARGE SCALE GENOMIC DNA]</scope>
    <source>
        <strain evidence="3 4">DSM 6540</strain>
    </source>
</reference>
<sequence length="71" mass="8007">MATEKILDLRGLSCPIPLLETKKALEKIQSVKVIVDETVPKENILKFVRSQNYHADCSENGGEYTILIHKP</sequence>
<dbReference type="EMBL" id="AFGF01000017">
    <property type="protein sequence ID" value="EGO65526.1"/>
    <property type="molecule type" value="Genomic_DNA"/>
</dbReference>
<organism evidence="3 4">
    <name type="scientific">Acetonema longum DSM 6540</name>
    <dbReference type="NCBI Taxonomy" id="1009370"/>
    <lineage>
        <taxon>Bacteria</taxon>
        <taxon>Bacillati</taxon>
        <taxon>Bacillota</taxon>
        <taxon>Negativicutes</taxon>
        <taxon>Acetonemataceae</taxon>
        <taxon>Acetonema</taxon>
    </lineage>
</organism>
<feature type="domain" description="UPF0033" evidence="2">
    <location>
        <begin position="5"/>
        <end position="70"/>
    </location>
</feature>
<comment type="similarity">
    <text evidence="1">Belongs to the sulfur carrier protein TusA family.</text>
</comment>
<dbReference type="InterPro" id="IPR001455">
    <property type="entry name" value="TusA-like"/>
</dbReference>
<dbReference type="RefSeq" id="WP_004092646.1">
    <property type="nucleotide sequence ID" value="NZ_AFGF01000017.1"/>
</dbReference>
<keyword evidence="4" id="KW-1185">Reference proteome</keyword>
<dbReference type="PANTHER" id="PTHR33279:SF6">
    <property type="entry name" value="SULFUR CARRIER PROTEIN YEDF-RELATED"/>
    <property type="match status" value="1"/>
</dbReference>
<dbReference type="SUPFAM" id="SSF64307">
    <property type="entry name" value="SirA-like"/>
    <property type="match status" value="1"/>
</dbReference>
<evidence type="ECO:0000259" key="2">
    <source>
        <dbReference type="Pfam" id="PF01206"/>
    </source>
</evidence>
<dbReference type="Proteomes" id="UP000003240">
    <property type="component" value="Unassembled WGS sequence"/>
</dbReference>
<accession>F7NEW5</accession>
<dbReference type="Gene3D" id="3.30.110.40">
    <property type="entry name" value="TusA-like domain"/>
    <property type="match status" value="1"/>
</dbReference>
<dbReference type="STRING" id="1009370.ALO_02911"/>
<comment type="caution">
    <text evidence="3">The sequence shown here is derived from an EMBL/GenBank/DDBJ whole genome shotgun (WGS) entry which is preliminary data.</text>
</comment>
<dbReference type="AlphaFoldDB" id="F7NEW5"/>
<dbReference type="PANTHER" id="PTHR33279">
    <property type="entry name" value="SULFUR CARRIER PROTEIN YEDF-RELATED"/>
    <property type="match status" value="1"/>
</dbReference>
<dbReference type="OrthoDB" id="9797352at2"/>
<dbReference type="eggNOG" id="COG0425">
    <property type="taxonomic scope" value="Bacteria"/>
</dbReference>
<evidence type="ECO:0000256" key="1">
    <source>
        <dbReference type="ARBA" id="ARBA00008984"/>
    </source>
</evidence>